<proteinExistence type="predicted"/>
<organism evidence="1 2">
    <name type="scientific">Neoaquamicrobium microcysteis</name>
    <dbReference type="NCBI Taxonomy" id="2682781"/>
    <lineage>
        <taxon>Bacteria</taxon>
        <taxon>Pseudomonadati</taxon>
        <taxon>Pseudomonadota</taxon>
        <taxon>Alphaproteobacteria</taxon>
        <taxon>Hyphomicrobiales</taxon>
        <taxon>Phyllobacteriaceae</taxon>
        <taxon>Neoaquamicrobium</taxon>
    </lineage>
</organism>
<evidence type="ECO:0000313" key="2">
    <source>
        <dbReference type="Proteomes" id="UP000323258"/>
    </source>
</evidence>
<keyword evidence="2" id="KW-1185">Reference proteome</keyword>
<dbReference type="OrthoDB" id="9785076at2"/>
<dbReference type="Gene3D" id="3.40.50.1820">
    <property type="entry name" value="alpha/beta hydrolase"/>
    <property type="match status" value="1"/>
</dbReference>
<dbReference type="RefSeq" id="WP_148913918.1">
    <property type="nucleotide sequence ID" value="NZ_VSZS01000058.1"/>
</dbReference>
<accession>A0A5D4H065</accession>
<dbReference type="EMBL" id="VSZS01000058">
    <property type="protein sequence ID" value="TYR33712.1"/>
    <property type="molecule type" value="Genomic_DNA"/>
</dbReference>
<dbReference type="Proteomes" id="UP000323258">
    <property type="component" value="Unassembled WGS sequence"/>
</dbReference>
<dbReference type="InterPro" id="IPR029058">
    <property type="entry name" value="AB_hydrolase_fold"/>
</dbReference>
<reference evidence="1 2" key="1">
    <citation type="submission" date="2019-08" db="EMBL/GenBank/DDBJ databases">
        <authorList>
            <person name="Seo Y.L."/>
        </authorList>
    </citation>
    <scope>NUCLEOTIDE SEQUENCE [LARGE SCALE GENOMIC DNA]</scope>
    <source>
        <strain evidence="1 2">MaA-C15</strain>
    </source>
</reference>
<dbReference type="InterPro" id="IPR017208">
    <property type="entry name" value="UCP037442_abhydr"/>
</dbReference>
<protein>
    <submittedName>
        <fullName evidence="1">Esterase</fullName>
    </submittedName>
</protein>
<dbReference type="AlphaFoldDB" id="A0A5D4H065"/>
<sequence length="310" mass="34265">MATQPSAAQDHAFDSRLQQFDVSKRPVAIETPDGFSLGGTLFEGGGDGPLVLISSATAVPQGLYAGFAAKLVQSGAKAVLTYDYRGTGQSPRPSGWSRRIDYKDWAMKDFPAALDVLQAVAPHHETVGLGQSHGGHALGLSGAAGRFSRYAMVATMSGYVGLLDDRWVWARMNLVGVPVSLFHRDMPRWLGLGEPIPSSCFRDWARWCRMTNYFFDDRQLPETERFREVDLPILAIGLTDDPWATPRAVDHFMSYHSNAQVEQRWISPADAGGQRIGHLGFFRSRFADTLWPPLADWLLSARPMTLGRAR</sequence>
<reference evidence="1 2" key="2">
    <citation type="submission" date="2019-09" db="EMBL/GenBank/DDBJ databases">
        <title>Mesorhizobium sp. MaA-C15 isolated from Microcystis aeruginosa.</title>
        <authorList>
            <person name="Jeong S.E."/>
            <person name="Jin H.M."/>
            <person name="Jeon C.O."/>
        </authorList>
    </citation>
    <scope>NUCLEOTIDE SEQUENCE [LARGE SCALE GENOMIC DNA]</scope>
    <source>
        <strain evidence="1 2">MaA-C15</strain>
    </source>
</reference>
<gene>
    <name evidence="1" type="ORF">FY036_06560</name>
</gene>
<comment type="caution">
    <text evidence="1">The sequence shown here is derived from an EMBL/GenBank/DDBJ whole genome shotgun (WGS) entry which is preliminary data.</text>
</comment>
<dbReference type="SUPFAM" id="SSF53474">
    <property type="entry name" value="alpha/beta-Hydrolases"/>
    <property type="match status" value="1"/>
</dbReference>
<dbReference type="PIRSF" id="PIRSF037442">
    <property type="entry name" value="UCP037442_abhydr"/>
    <property type="match status" value="1"/>
</dbReference>
<evidence type="ECO:0000313" key="1">
    <source>
        <dbReference type="EMBL" id="TYR33712.1"/>
    </source>
</evidence>
<name>A0A5D4H065_9HYPH</name>